<comment type="caution">
    <text evidence="5">The sequence shown here is derived from an EMBL/GenBank/DDBJ whole genome shotgun (WGS) entry which is preliminary data.</text>
</comment>
<dbReference type="CDD" id="cd00207">
    <property type="entry name" value="fer2"/>
    <property type="match status" value="1"/>
</dbReference>
<evidence type="ECO:0000256" key="2">
    <source>
        <dbReference type="ARBA" id="ARBA00023014"/>
    </source>
</evidence>
<dbReference type="InterPro" id="IPR012675">
    <property type="entry name" value="Beta-grasp_dom_sf"/>
</dbReference>
<evidence type="ECO:0000313" key="6">
    <source>
        <dbReference type="Proteomes" id="UP000355283"/>
    </source>
</evidence>
<protein>
    <recommendedName>
        <fullName evidence="4">2Fe-2S ferredoxin-type domain-containing protein</fullName>
    </recommendedName>
</protein>
<evidence type="ECO:0000256" key="1">
    <source>
        <dbReference type="ARBA" id="ARBA00022714"/>
    </source>
</evidence>
<dbReference type="GO" id="GO:0051537">
    <property type="term" value="F:2 iron, 2 sulfur cluster binding"/>
    <property type="evidence" value="ECO:0007669"/>
    <property type="project" value="UniProtKB-KW"/>
</dbReference>
<dbReference type="Pfam" id="PF00111">
    <property type="entry name" value="Fer2"/>
    <property type="match status" value="1"/>
</dbReference>
<name>A0A4D9CZD2_9STRA</name>
<dbReference type="PROSITE" id="PS51257">
    <property type="entry name" value="PROKAR_LIPOPROTEIN"/>
    <property type="match status" value="1"/>
</dbReference>
<feature type="domain" description="2Fe-2S ferredoxin-type" evidence="4">
    <location>
        <begin position="94"/>
        <end position="191"/>
    </location>
</feature>
<sequence length="268" mass="29686">MARHRRREDRGSPSILPSSAAFLLFLACLCDNSRAFCLYQRPAHHFTSFLLHGRQPLSSFPLASSFPPSASLPASSLASSSSPAEPLDNERETIQVRFINTPDGNDVVTTAQEGDNLMKVGDKAGISIPRACCTGLCGTCTSDLRDPSYTFKGEDKPAGAREGYQTIRACSTQVKLPPDCEEMVVDVYRIKKKKGAKGQEEDGNYMQRFSEQTGRRRRVSHVQRRRKESLFQLQGEGSPGFGATLSYLLYLQRRRNVLLCRLSGDGDD</sequence>
<dbReference type="PROSITE" id="PS51085">
    <property type="entry name" value="2FE2S_FER_2"/>
    <property type="match status" value="1"/>
</dbReference>
<dbReference type="Proteomes" id="UP000355283">
    <property type="component" value="Unassembled WGS sequence"/>
</dbReference>
<organism evidence="5 6">
    <name type="scientific">Nannochloropsis salina CCMP1776</name>
    <dbReference type="NCBI Taxonomy" id="1027361"/>
    <lineage>
        <taxon>Eukaryota</taxon>
        <taxon>Sar</taxon>
        <taxon>Stramenopiles</taxon>
        <taxon>Ochrophyta</taxon>
        <taxon>Eustigmatophyceae</taxon>
        <taxon>Eustigmatales</taxon>
        <taxon>Monodopsidaceae</taxon>
        <taxon>Microchloropsis</taxon>
        <taxon>Microchloropsis salina</taxon>
    </lineage>
</organism>
<dbReference type="EMBL" id="SDOX01000018">
    <property type="protein sequence ID" value="TFJ84550.1"/>
    <property type="molecule type" value="Genomic_DNA"/>
</dbReference>
<dbReference type="Gene3D" id="3.10.20.30">
    <property type="match status" value="1"/>
</dbReference>
<dbReference type="InterPro" id="IPR036010">
    <property type="entry name" value="2Fe-2S_ferredoxin-like_sf"/>
</dbReference>
<dbReference type="InterPro" id="IPR001041">
    <property type="entry name" value="2Fe-2S_ferredoxin-type"/>
</dbReference>
<proteinExistence type="predicted"/>
<keyword evidence="6" id="KW-1185">Reference proteome</keyword>
<keyword evidence="2" id="KW-0411">Iron-sulfur</keyword>
<dbReference type="AlphaFoldDB" id="A0A4D9CZD2"/>
<keyword evidence="1" id="KW-0479">Metal-binding</keyword>
<evidence type="ECO:0000313" key="5">
    <source>
        <dbReference type="EMBL" id="TFJ84550.1"/>
    </source>
</evidence>
<dbReference type="OrthoDB" id="4333at2759"/>
<feature type="signal peptide" evidence="3">
    <location>
        <begin position="1"/>
        <end position="35"/>
    </location>
</feature>
<evidence type="ECO:0000259" key="4">
    <source>
        <dbReference type="PROSITE" id="PS51085"/>
    </source>
</evidence>
<keyword evidence="3" id="KW-0732">Signal</keyword>
<feature type="chain" id="PRO_5020025926" description="2Fe-2S ferredoxin-type domain-containing protein" evidence="3">
    <location>
        <begin position="36"/>
        <end position="268"/>
    </location>
</feature>
<keyword evidence="1" id="KW-0408">Iron</keyword>
<keyword evidence="1" id="KW-0001">2Fe-2S</keyword>
<gene>
    <name evidence="5" type="ORF">NSK_004015</name>
</gene>
<evidence type="ECO:0000256" key="3">
    <source>
        <dbReference type="SAM" id="SignalP"/>
    </source>
</evidence>
<reference evidence="5 6" key="1">
    <citation type="submission" date="2019-01" db="EMBL/GenBank/DDBJ databases">
        <title>Nuclear Genome Assembly of the Microalgal Biofuel strain Nannochloropsis salina CCMP1776.</title>
        <authorList>
            <person name="Hovde B."/>
        </authorList>
    </citation>
    <scope>NUCLEOTIDE SEQUENCE [LARGE SCALE GENOMIC DNA]</scope>
    <source>
        <strain evidence="5 6">CCMP1776</strain>
    </source>
</reference>
<dbReference type="SUPFAM" id="SSF54292">
    <property type="entry name" value="2Fe-2S ferredoxin-like"/>
    <property type="match status" value="1"/>
</dbReference>
<accession>A0A4D9CZD2</accession>